<comment type="function">
    <text evidence="6">Catalyzes the transfer of a ribosyl phosphate group from 5-phosphoribose 1-diphosphate to orotate, leading to the formation of orotidine monophosphate (OMP).</text>
</comment>
<name>A0A1F5H4K3_9BACT</name>
<evidence type="ECO:0000313" key="8">
    <source>
        <dbReference type="EMBL" id="OGD98975.1"/>
    </source>
</evidence>
<organism evidence="8 9">
    <name type="scientific">Candidatus Curtissbacteria bacterium RIFCSPLOWO2_01_FULL_42_50</name>
    <dbReference type="NCBI Taxonomy" id="1797730"/>
    <lineage>
        <taxon>Bacteria</taxon>
        <taxon>Candidatus Curtissiibacteriota</taxon>
    </lineage>
</organism>
<evidence type="ECO:0000256" key="1">
    <source>
        <dbReference type="ARBA" id="ARBA00004889"/>
    </source>
</evidence>
<comment type="pathway">
    <text evidence="1 6">Pyrimidine metabolism; UMP biosynthesis via de novo pathway; UMP from orotate: step 1/2.</text>
</comment>
<feature type="binding site" evidence="6">
    <location>
        <position position="131"/>
    </location>
    <ligand>
        <name>orotate</name>
        <dbReference type="ChEBI" id="CHEBI:30839"/>
    </ligand>
</feature>
<keyword evidence="3 6" id="KW-0328">Glycosyltransferase</keyword>
<dbReference type="Pfam" id="PF00156">
    <property type="entry name" value="Pribosyltran"/>
    <property type="match status" value="1"/>
</dbReference>
<dbReference type="UniPathway" id="UPA00070">
    <property type="reaction ID" value="UER00119"/>
</dbReference>
<comment type="cofactor">
    <cofactor evidence="6">
        <name>Mg(2+)</name>
        <dbReference type="ChEBI" id="CHEBI:18420"/>
    </cofactor>
</comment>
<evidence type="ECO:0000256" key="6">
    <source>
        <dbReference type="HAMAP-Rule" id="MF_01208"/>
    </source>
</evidence>
<accession>A0A1F5H4K3</accession>
<reference evidence="8 9" key="1">
    <citation type="journal article" date="2016" name="Nat. Commun.">
        <title>Thousands of microbial genomes shed light on interconnected biogeochemical processes in an aquifer system.</title>
        <authorList>
            <person name="Anantharaman K."/>
            <person name="Brown C.T."/>
            <person name="Hug L.A."/>
            <person name="Sharon I."/>
            <person name="Castelle C.J."/>
            <person name="Probst A.J."/>
            <person name="Thomas B.C."/>
            <person name="Singh A."/>
            <person name="Wilkins M.J."/>
            <person name="Karaoz U."/>
            <person name="Brodie E.L."/>
            <person name="Williams K.H."/>
            <person name="Hubbard S.S."/>
            <person name="Banfield J.F."/>
        </authorList>
    </citation>
    <scope>NUCLEOTIDE SEQUENCE [LARGE SCALE GENOMIC DNA]</scope>
</reference>
<dbReference type="EMBL" id="MFBT01000027">
    <property type="protein sequence ID" value="OGD98975.1"/>
    <property type="molecule type" value="Genomic_DNA"/>
</dbReference>
<dbReference type="GO" id="GO:0044205">
    <property type="term" value="P:'de novo' UMP biosynthetic process"/>
    <property type="evidence" value="ECO:0007669"/>
    <property type="project" value="UniProtKB-UniRule"/>
</dbReference>
<comment type="caution">
    <text evidence="8">The sequence shown here is derived from an EMBL/GenBank/DDBJ whole genome shotgun (WGS) entry which is preliminary data.</text>
</comment>
<dbReference type="Gene3D" id="3.40.50.2020">
    <property type="match status" value="1"/>
</dbReference>
<dbReference type="SUPFAM" id="SSF53271">
    <property type="entry name" value="PRTase-like"/>
    <property type="match status" value="1"/>
</dbReference>
<dbReference type="InterPro" id="IPR023031">
    <property type="entry name" value="OPRT"/>
</dbReference>
<feature type="binding site" description="in other chain" evidence="6">
    <location>
        <begin position="127"/>
        <end position="135"/>
    </location>
    <ligand>
        <name>5-phospho-alpha-D-ribose 1-diphosphate</name>
        <dbReference type="ChEBI" id="CHEBI:58017"/>
        <note>ligand shared between dimeric partners</note>
    </ligand>
</feature>
<evidence type="ECO:0000256" key="5">
    <source>
        <dbReference type="ARBA" id="ARBA00022975"/>
    </source>
</evidence>
<evidence type="ECO:0000256" key="2">
    <source>
        <dbReference type="ARBA" id="ARBA00011971"/>
    </source>
</evidence>
<keyword evidence="4 6" id="KW-0808">Transferase</keyword>
<dbReference type="PANTHER" id="PTHR19278">
    <property type="entry name" value="OROTATE PHOSPHORIBOSYLTRANSFERASE"/>
    <property type="match status" value="1"/>
</dbReference>
<dbReference type="Proteomes" id="UP000177039">
    <property type="component" value="Unassembled WGS sequence"/>
</dbReference>
<dbReference type="GO" id="GO:0004588">
    <property type="term" value="F:orotate phosphoribosyltransferase activity"/>
    <property type="evidence" value="ECO:0007669"/>
    <property type="project" value="UniProtKB-UniRule"/>
</dbReference>
<dbReference type="InterPro" id="IPR004467">
    <property type="entry name" value="Or_phspho_trans_dom"/>
</dbReference>
<dbReference type="InterPro" id="IPR000836">
    <property type="entry name" value="PRTase_dom"/>
</dbReference>
<evidence type="ECO:0000256" key="4">
    <source>
        <dbReference type="ARBA" id="ARBA00022679"/>
    </source>
</evidence>
<dbReference type="CDD" id="cd06223">
    <property type="entry name" value="PRTases_typeI"/>
    <property type="match status" value="1"/>
</dbReference>
<dbReference type="NCBIfam" id="TIGR00336">
    <property type="entry name" value="pyrE"/>
    <property type="match status" value="1"/>
</dbReference>
<feature type="domain" description="Phosphoribosyltransferase" evidence="7">
    <location>
        <begin position="58"/>
        <end position="168"/>
    </location>
</feature>
<dbReference type="GO" id="GO:0000287">
    <property type="term" value="F:magnesium ion binding"/>
    <property type="evidence" value="ECO:0007669"/>
    <property type="project" value="UniProtKB-UniRule"/>
</dbReference>
<gene>
    <name evidence="6" type="primary">pyrE</name>
    <name evidence="8" type="ORF">A3B54_01360</name>
</gene>
<dbReference type="PANTHER" id="PTHR19278:SF9">
    <property type="entry name" value="URIDINE 5'-MONOPHOSPHATE SYNTHASE"/>
    <property type="match status" value="1"/>
</dbReference>
<keyword evidence="5 6" id="KW-0665">Pyrimidine biosynthesis</keyword>
<comment type="catalytic activity">
    <reaction evidence="6">
        <text>orotidine 5'-phosphate + diphosphate = orotate + 5-phospho-alpha-D-ribose 1-diphosphate</text>
        <dbReference type="Rhea" id="RHEA:10380"/>
        <dbReference type="ChEBI" id="CHEBI:30839"/>
        <dbReference type="ChEBI" id="CHEBI:33019"/>
        <dbReference type="ChEBI" id="CHEBI:57538"/>
        <dbReference type="ChEBI" id="CHEBI:58017"/>
        <dbReference type="EC" id="2.4.2.10"/>
    </reaction>
</comment>
<dbReference type="AlphaFoldDB" id="A0A1F5H4K3"/>
<sequence length="219" mass="24316">MKSTDTDKTKQEVAKILLDVGCIIFRPRQPFKYNTGIVSPVYTDNRLIISRPKERNKIVDLMLAIIKQIGIPDVLAGTATAGIPHAAFLAQKLNIPMVYVKGQAKEYGRQNQVEGTLKRDQKVIVIEDLVSTGGSSVRVIDAVRKLGAKVSDVIVIFTYQLKESEKNFEAEKVKLHALTDLNHSCNVAVQKGFLKPDQVGVILDWAKDPKGWGKKMGFE</sequence>
<comment type="subunit">
    <text evidence="6">Homodimer.</text>
</comment>
<dbReference type="InterPro" id="IPR029057">
    <property type="entry name" value="PRTase-like"/>
</dbReference>
<comment type="similarity">
    <text evidence="6">Belongs to the purine/pyrimidine phosphoribosyltransferase family. PyrE subfamily.</text>
</comment>
<evidence type="ECO:0000256" key="3">
    <source>
        <dbReference type="ARBA" id="ARBA00022676"/>
    </source>
</evidence>
<dbReference type="EC" id="2.4.2.10" evidence="2 6"/>
<evidence type="ECO:0000313" key="9">
    <source>
        <dbReference type="Proteomes" id="UP000177039"/>
    </source>
</evidence>
<proteinExistence type="inferred from homology"/>
<protein>
    <recommendedName>
        <fullName evidence="2 6">Orotate phosphoribosyltransferase</fullName>
        <shortName evidence="6">OPRT</shortName>
        <shortName evidence="6">OPRTase</shortName>
        <ecNumber evidence="2 6">2.4.2.10</ecNumber>
    </recommendedName>
</protein>
<feature type="binding site" evidence="6">
    <location>
        <position position="105"/>
    </location>
    <ligand>
        <name>5-phospho-alpha-D-ribose 1-diphosphate</name>
        <dbReference type="ChEBI" id="CHEBI:58017"/>
        <note>ligand shared between dimeric partners</note>
    </ligand>
</feature>
<dbReference type="GO" id="GO:0019856">
    <property type="term" value="P:pyrimidine nucleobase biosynthetic process"/>
    <property type="evidence" value="ECO:0007669"/>
    <property type="project" value="TreeGrafter"/>
</dbReference>
<dbReference type="HAMAP" id="MF_01208">
    <property type="entry name" value="PyrE"/>
    <property type="match status" value="1"/>
</dbReference>
<keyword evidence="6" id="KW-0460">Magnesium</keyword>
<evidence type="ECO:0000259" key="7">
    <source>
        <dbReference type="Pfam" id="PF00156"/>
    </source>
</evidence>
<comment type="caution">
    <text evidence="6">Lacks conserved residue(s) required for the propagation of feature annotation.</text>
</comment>